<name>A0ABP8V8G7_9GAMM</name>
<dbReference type="InterPro" id="IPR000847">
    <property type="entry name" value="LysR_HTH_N"/>
</dbReference>
<feature type="domain" description="HTH lysR-type" evidence="5">
    <location>
        <begin position="1"/>
        <end position="58"/>
    </location>
</feature>
<dbReference type="InterPro" id="IPR036388">
    <property type="entry name" value="WH-like_DNA-bd_sf"/>
</dbReference>
<dbReference type="PRINTS" id="PR00039">
    <property type="entry name" value="HTHLYSR"/>
</dbReference>
<dbReference type="Proteomes" id="UP001500604">
    <property type="component" value="Unassembled WGS sequence"/>
</dbReference>
<gene>
    <name evidence="6" type="ORF">GCM10023116_40030</name>
</gene>
<dbReference type="RefSeq" id="WP_345198149.1">
    <property type="nucleotide sequence ID" value="NZ_BAABFL010000460.1"/>
</dbReference>
<dbReference type="SUPFAM" id="SSF53850">
    <property type="entry name" value="Periplasmic binding protein-like II"/>
    <property type="match status" value="1"/>
</dbReference>
<comment type="caution">
    <text evidence="6">The sequence shown here is derived from an EMBL/GenBank/DDBJ whole genome shotgun (WGS) entry which is preliminary data.</text>
</comment>
<keyword evidence="7" id="KW-1185">Reference proteome</keyword>
<evidence type="ECO:0000313" key="7">
    <source>
        <dbReference type="Proteomes" id="UP001500604"/>
    </source>
</evidence>
<keyword evidence="2" id="KW-0805">Transcription regulation</keyword>
<dbReference type="Gene3D" id="1.10.10.10">
    <property type="entry name" value="Winged helix-like DNA-binding domain superfamily/Winged helix DNA-binding domain"/>
    <property type="match status" value="1"/>
</dbReference>
<evidence type="ECO:0000256" key="3">
    <source>
        <dbReference type="ARBA" id="ARBA00023125"/>
    </source>
</evidence>
<sequence>MRLQQLNAFRAIITNGSVTAAAQKLAITQPAVTRLIHSLENDLGFMLFDRSHKRLVPTPDARVLFKQIDEIGQRLEQLDDAIQAIRNKPSGSLHIAAMPMLSISFIPRLLGAFIDQESLLVTLRNYRSEQVCSHAELQLCDIGLAILPDDHHLPACVDRVRFCGEQVCLMPANSELSNQSVITPSMLAGKPMIGYEHQETQAVIDASFWSAGVSYRKVAEASFAYAVGSMVAAGLGYAVVDPFTAIQLAELGVDFKPYRPSLPFHFDILLPVSRPLSRLGAEFLGCFFRCVHEEGICYQLELMPDHLKETFAALTTSSSALVAG</sequence>
<dbReference type="Gene3D" id="3.40.190.10">
    <property type="entry name" value="Periplasmic binding protein-like II"/>
    <property type="match status" value="2"/>
</dbReference>
<dbReference type="PROSITE" id="PS50931">
    <property type="entry name" value="HTH_LYSR"/>
    <property type="match status" value="1"/>
</dbReference>
<evidence type="ECO:0000256" key="1">
    <source>
        <dbReference type="ARBA" id="ARBA00009437"/>
    </source>
</evidence>
<dbReference type="SUPFAM" id="SSF46785">
    <property type="entry name" value="Winged helix' DNA-binding domain"/>
    <property type="match status" value="1"/>
</dbReference>
<reference evidence="7" key="1">
    <citation type="journal article" date="2019" name="Int. J. Syst. Evol. Microbiol.">
        <title>The Global Catalogue of Microorganisms (GCM) 10K type strain sequencing project: providing services to taxonomists for standard genome sequencing and annotation.</title>
        <authorList>
            <consortium name="The Broad Institute Genomics Platform"/>
            <consortium name="The Broad Institute Genome Sequencing Center for Infectious Disease"/>
            <person name="Wu L."/>
            <person name="Ma J."/>
        </authorList>
    </citation>
    <scope>NUCLEOTIDE SEQUENCE [LARGE SCALE GENOMIC DNA]</scope>
    <source>
        <strain evidence="7">JCM 17805</strain>
    </source>
</reference>
<comment type="similarity">
    <text evidence="1">Belongs to the LysR transcriptional regulatory family.</text>
</comment>
<dbReference type="EMBL" id="BAABFL010000460">
    <property type="protein sequence ID" value="GAA4651719.1"/>
    <property type="molecule type" value="Genomic_DNA"/>
</dbReference>
<evidence type="ECO:0000313" key="6">
    <source>
        <dbReference type="EMBL" id="GAA4651719.1"/>
    </source>
</evidence>
<dbReference type="InterPro" id="IPR036390">
    <property type="entry name" value="WH_DNA-bd_sf"/>
</dbReference>
<dbReference type="InterPro" id="IPR005119">
    <property type="entry name" value="LysR_subst-bd"/>
</dbReference>
<evidence type="ECO:0000259" key="5">
    <source>
        <dbReference type="PROSITE" id="PS50931"/>
    </source>
</evidence>
<organism evidence="6 7">
    <name type="scientific">Kistimonas scapharcae</name>
    <dbReference type="NCBI Taxonomy" id="1036133"/>
    <lineage>
        <taxon>Bacteria</taxon>
        <taxon>Pseudomonadati</taxon>
        <taxon>Pseudomonadota</taxon>
        <taxon>Gammaproteobacteria</taxon>
        <taxon>Oceanospirillales</taxon>
        <taxon>Endozoicomonadaceae</taxon>
        <taxon>Kistimonas</taxon>
    </lineage>
</organism>
<evidence type="ECO:0000256" key="4">
    <source>
        <dbReference type="ARBA" id="ARBA00023163"/>
    </source>
</evidence>
<proteinExistence type="inferred from homology"/>
<dbReference type="Pfam" id="PF03466">
    <property type="entry name" value="LysR_substrate"/>
    <property type="match status" value="1"/>
</dbReference>
<dbReference type="Pfam" id="PF00126">
    <property type="entry name" value="HTH_1"/>
    <property type="match status" value="1"/>
</dbReference>
<dbReference type="PANTHER" id="PTHR30427:SF1">
    <property type="entry name" value="TRANSCRIPTIONAL ACTIVATOR PROTEIN LYSR"/>
    <property type="match status" value="1"/>
</dbReference>
<evidence type="ECO:0000256" key="2">
    <source>
        <dbReference type="ARBA" id="ARBA00023015"/>
    </source>
</evidence>
<protein>
    <submittedName>
        <fullName evidence="6">LysR substrate-binding domain-containing protein</fullName>
    </submittedName>
</protein>
<dbReference type="PANTHER" id="PTHR30427">
    <property type="entry name" value="TRANSCRIPTIONAL ACTIVATOR PROTEIN LYSR"/>
    <property type="match status" value="1"/>
</dbReference>
<keyword evidence="3" id="KW-0238">DNA-binding</keyword>
<keyword evidence="4" id="KW-0804">Transcription</keyword>
<accession>A0ABP8V8G7</accession>